<feature type="region of interest" description="Disordered" evidence="1">
    <location>
        <begin position="192"/>
        <end position="225"/>
    </location>
</feature>
<feature type="transmembrane region" description="Helical" evidence="2">
    <location>
        <begin position="135"/>
        <end position="158"/>
    </location>
</feature>
<feature type="compositionally biased region" description="Basic and acidic residues" evidence="1">
    <location>
        <begin position="215"/>
        <end position="225"/>
    </location>
</feature>
<dbReference type="RefSeq" id="XP_060416806.1">
    <property type="nucleotide sequence ID" value="XM_060565231.1"/>
</dbReference>
<gene>
    <name evidence="3" type="ORF">LY79DRAFT_93816</name>
</gene>
<evidence type="ECO:0000256" key="1">
    <source>
        <dbReference type="SAM" id="MobiDB-lite"/>
    </source>
</evidence>
<keyword evidence="2" id="KW-0472">Membrane</keyword>
<dbReference type="AlphaFoldDB" id="A0AAD8Q755"/>
<name>A0AAD8Q755_9PEZI</name>
<proteinExistence type="predicted"/>
<evidence type="ECO:0000256" key="2">
    <source>
        <dbReference type="SAM" id="Phobius"/>
    </source>
</evidence>
<protein>
    <submittedName>
        <fullName evidence="3">Uncharacterized protein</fullName>
    </submittedName>
</protein>
<dbReference type="Proteomes" id="UP001230504">
    <property type="component" value="Unassembled WGS sequence"/>
</dbReference>
<sequence length="244" mass="25710">MRYRCRPGQWKFPGAPFGGLRAELLVLANESTPFAISPRLSPLCRVSTMDALRVLLPCLPALKRIVASVSLDLRYGSSTVEQGAASEGVLLFLSLRLFSPAFSLHISSGVRGQGRAGPGPGGTSGLCTYQLVRQAAFSGFIVLFLSAAVCEAGVHHIFRHTLLSLVFQPLAPTLAVPLALSLALGASSLPGTWETRGSTTGPRSSSVTTPVKVKATPEGHGGRKRMEGKANLLPIYLPSPHLSG</sequence>
<evidence type="ECO:0000313" key="3">
    <source>
        <dbReference type="EMBL" id="KAK1595829.1"/>
    </source>
</evidence>
<organism evidence="3 4">
    <name type="scientific">Colletotrichum navitas</name>
    <dbReference type="NCBI Taxonomy" id="681940"/>
    <lineage>
        <taxon>Eukaryota</taxon>
        <taxon>Fungi</taxon>
        <taxon>Dikarya</taxon>
        <taxon>Ascomycota</taxon>
        <taxon>Pezizomycotina</taxon>
        <taxon>Sordariomycetes</taxon>
        <taxon>Hypocreomycetidae</taxon>
        <taxon>Glomerellales</taxon>
        <taxon>Glomerellaceae</taxon>
        <taxon>Colletotrichum</taxon>
        <taxon>Colletotrichum graminicola species complex</taxon>
    </lineage>
</organism>
<comment type="caution">
    <text evidence="3">The sequence shown here is derived from an EMBL/GenBank/DDBJ whole genome shotgun (WGS) entry which is preliminary data.</text>
</comment>
<keyword evidence="2" id="KW-1133">Transmembrane helix</keyword>
<dbReference type="GeneID" id="85449471"/>
<reference evidence="3" key="1">
    <citation type="submission" date="2021-06" db="EMBL/GenBank/DDBJ databases">
        <title>Comparative genomics, transcriptomics and evolutionary studies reveal genomic signatures of adaptation to plant cell wall in hemibiotrophic fungi.</title>
        <authorList>
            <consortium name="DOE Joint Genome Institute"/>
            <person name="Baroncelli R."/>
            <person name="Diaz J.F."/>
            <person name="Benocci T."/>
            <person name="Peng M."/>
            <person name="Battaglia E."/>
            <person name="Haridas S."/>
            <person name="Andreopoulos W."/>
            <person name="Labutti K."/>
            <person name="Pangilinan J."/>
            <person name="Floch G.L."/>
            <person name="Makela M.R."/>
            <person name="Henrissat B."/>
            <person name="Grigoriev I.V."/>
            <person name="Crouch J.A."/>
            <person name="De Vries R.P."/>
            <person name="Sukno S.A."/>
            <person name="Thon M.R."/>
        </authorList>
    </citation>
    <scope>NUCLEOTIDE SEQUENCE</scope>
    <source>
        <strain evidence="3">CBS 125086</strain>
    </source>
</reference>
<feature type="compositionally biased region" description="Low complexity" evidence="1">
    <location>
        <begin position="192"/>
        <end position="211"/>
    </location>
</feature>
<keyword evidence="2" id="KW-0812">Transmembrane</keyword>
<keyword evidence="4" id="KW-1185">Reference proteome</keyword>
<accession>A0AAD8Q755</accession>
<dbReference type="EMBL" id="JAHLJV010000014">
    <property type="protein sequence ID" value="KAK1595829.1"/>
    <property type="molecule type" value="Genomic_DNA"/>
</dbReference>
<evidence type="ECO:0000313" key="4">
    <source>
        <dbReference type="Proteomes" id="UP001230504"/>
    </source>
</evidence>